<dbReference type="Pfam" id="PF13505">
    <property type="entry name" value="OMP_b-brl"/>
    <property type="match status" value="1"/>
</dbReference>
<proteinExistence type="predicted"/>
<evidence type="ECO:0000256" key="2">
    <source>
        <dbReference type="SAM" id="SignalP"/>
    </source>
</evidence>
<feature type="signal peptide" evidence="2">
    <location>
        <begin position="1"/>
        <end position="22"/>
    </location>
</feature>
<gene>
    <name evidence="4" type="ORF">E2493_07700</name>
</gene>
<reference evidence="4 5" key="1">
    <citation type="submission" date="2019-03" db="EMBL/GenBank/DDBJ databases">
        <title>Genome sequence of Sphingomonas sp. 17J27-24.</title>
        <authorList>
            <person name="Kim M."/>
            <person name="Maeng S."/>
            <person name="Sathiyaraj S."/>
        </authorList>
    </citation>
    <scope>NUCLEOTIDE SEQUENCE [LARGE SCALE GENOMIC DNA]</scope>
    <source>
        <strain evidence="4 5">17J27-24</strain>
    </source>
</reference>
<keyword evidence="5" id="KW-1185">Reference proteome</keyword>
<evidence type="ECO:0000313" key="4">
    <source>
        <dbReference type="EMBL" id="TFI58934.1"/>
    </source>
</evidence>
<dbReference type="RefSeq" id="WP_135085379.1">
    <property type="nucleotide sequence ID" value="NZ_SPDV01000011.1"/>
</dbReference>
<dbReference type="Proteomes" id="UP000298213">
    <property type="component" value="Unassembled WGS sequence"/>
</dbReference>
<feature type="chain" id="PRO_5021402653" evidence="2">
    <location>
        <begin position="23"/>
        <end position="187"/>
    </location>
</feature>
<dbReference type="InterPro" id="IPR027385">
    <property type="entry name" value="Beta-barrel_OMP"/>
</dbReference>
<dbReference type="Gene3D" id="2.40.160.20">
    <property type="match status" value="1"/>
</dbReference>
<comment type="caution">
    <text evidence="4">The sequence shown here is derived from an EMBL/GenBank/DDBJ whole genome shotgun (WGS) entry which is preliminary data.</text>
</comment>
<dbReference type="SUPFAM" id="SSF56925">
    <property type="entry name" value="OMPA-like"/>
    <property type="match status" value="1"/>
</dbReference>
<dbReference type="InterPro" id="IPR011250">
    <property type="entry name" value="OMP/PagP_B-barrel"/>
</dbReference>
<feature type="domain" description="Outer membrane protein beta-barrel" evidence="3">
    <location>
        <begin position="9"/>
        <end position="187"/>
    </location>
</feature>
<dbReference type="OrthoDB" id="8222426at2"/>
<evidence type="ECO:0000256" key="1">
    <source>
        <dbReference type="ARBA" id="ARBA00022729"/>
    </source>
</evidence>
<sequence>MKKYVFIMLAGSAVLVATPAAAEGFRAEVHGGWDHASADGDGESGITYGIGLGYDLPVGEKMTVGLDLSADLNTMEECETSVVVANDRACLDAGRDLAAAVRLGYKVSDKGTLYALAGYTNARFRFAYTTPAGVTTSDGENLDGFRLGAGYQHAIGEKVYGKVEYRYSNYENDVTRHQVLLGVGVNF</sequence>
<dbReference type="AlphaFoldDB" id="A0A4Y8ZSP0"/>
<evidence type="ECO:0000259" key="3">
    <source>
        <dbReference type="Pfam" id="PF13505"/>
    </source>
</evidence>
<keyword evidence="1 2" id="KW-0732">Signal</keyword>
<organism evidence="4 5">
    <name type="scientific">Sphingomonas parva</name>
    <dbReference type="NCBI Taxonomy" id="2555898"/>
    <lineage>
        <taxon>Bacteria</taxon>
        <taxon>Pseudomonadati</taxon>
        <taxon>Pseudomonadota</taxon>
        <taxon>Alphaproteobacteria</taxon>
        <taxon>Sphingomonadales</taxon>
        <taxon>Sphingomonadaceae</taxon>
        <taxon>Sphingomonas</taxon>
    </lineage>
</organism>
<accession>A0A4Y8ZSP0</accession>
<evidence type="ECO:0000313" key="5">
    <source>
        <dbReference type="Proteomes" id="UP000298213"/>
    </source>
</evidence>
<dbReference type="EMBL" id="SPDV01000011">
    <property type="protein sequence ID" value="TFI58934.1"/>
    <property type="molecule type" value="Genomic_DNA"/>
</dbReference>
<name>A0A4Y8ZSP0_9SPHN</name>
<protein>
    <submittedName>
        <fullName evidence="4">Porin family protein</fullName>
    </submittedName>
</protein>